<dbReference type="PhylomeDB" id="A0A068TYV7"/>
<organism evidence="1 2">
    <name type="scientific">Coffea canephora</name>
    <name type="common">Robusta coffee</name>
    <dbReference type="NCBI Taxonomy" id="49390"/>
    <lineage>
        <taxon>Eukaryota</taxon>
        <taxon>Viridiplantae</taxon>
        <taxon>Streptophyta</taxon>
        <taxon>Embryophyta</taxon>
        <taxon>Tracheophyta</taxon>
        <taxon>Spermatophyta</taxon>
        <taxon>Magnoliopsida</taxon>
        <taxon>eudicotyledons</taxon>
        <taxon>Gunneridae</taxon>
        <taxon>Pentapetalae</taxon>
        <taxon>asterids</taxon>
        <taxon>lamiids</taxon>
        <taxon>Gentianales</taxon>
        <taxon>Rubiaceae</taxon>
        <taxon>Ixoroideae</taxon>
        <taxon>Gardenieae complex</taxon>
        <taxon>Bertiereae - Coffeeae clade</taxon>
        <taxon>Coffeeae</taxon>
        <taxon>Coffea</taxon>
    </lineage>
</organism>
<evidence type="ECO:0000313" key="1">
    <source>
        <dbReference type="EMBL" id="CDP01456.1"/>
    </source>
</evidence>
<dbReference type="AlphaFoldDB" id="A0A068TYV7"/>
<protein>
    <submittedName>
        <fullName evidence="1">Uncharacterized protein</fullName>
    </submittedName>
</protein>
<accession>A0A068TYV7</accession>
<name>A0A068TYV7_COFCA</name>
<keyword evidence="2" id="KW-1185">Reference proteome</keyword>
<proteinExistence type="predicted"/>
<gene>
    <name evidence="1" type="ORF">GSCOC_T00036509001</name>
</gene>
<dbReference type="EMBL" id="HG739091">
    <property type="protein sequence ID" value="CDP01456.1"/>
    <property type="molecule type" value="Genomic_DNA"/>
</dbReference>
<dbReference type="Proteomes" id="UP000295252">
    <property type="component" value="Chromosome IX"/>
</dbReference>
<dbReference type="InParanoid" id="A0A068TYV7"/>
<reference evidence="2" key="1">
    <citation type="journal article" date="2014" name="Science">
        <title>The coffee genome provides insight into the convergent evolution of caffeine biosynthesis.</title>
        <authorList>
            <person name="Denoeud F."/>
            <person name="Carretero-Paulet L."/>
            <person name="Dereeper A."/>
            <person name="Droc G."/>
            <person name="Guyot R."/>
            <person name="Pietrella M."/>
            <person name="Zheng C."/>
            <person name="Alberti A."/>
            <person name="Anthony F."/>
            <person name="Aprea G."/>
            <person name="Aury J.M."/>
            <person name="Bento P."/>
            <person name="Bernard M."/>
            <person name="Bocs S."/>
            <person name="Campa C."/>
            <person name="Cenci A."/>
            <person name="Combes M.C."/>
            <person name="Crouzillat D."/>
            <person name="Da Silva C."/>
            <person name="Daddiego L."/>
            <person name="De Bellis F."/>
            <person name="Dussert S."/>
            <person name="Garsmeur O."/>
            <person name="Gayraud T."/>
            <person name="Guignon V."/>
            <person name="Jahn K."/>
            <person name="Jamilloux V."/>
            <person name="Joet T."/>
            <person name="Labadie K."/>
            <person name="Lan T."/>
            <person name="Leclercq J."/>
            <person name="Lepelley M."/>
            <person name="Leroy T."/>
            <person name="Li L.T."/>
            <person name="Librado P."/>
            <person name="Lopez L."/>
            <person name="Munoz A."/>
            <person name="Noel B."/>
            <person name="Pallavicini A."/>
            <person name="Perrotta G."/>
            <person name="Poncet V."/>
            <person name="Pot D."/>
            <person name="Priyono X."/>
            <person name="Rigoreau M."/>
            <person name="Rouard M."/>
            <person name="Rozas J."/>
            <person name="Tranchant-Dubreuil C."/>
            <person name="VanBuren R."/>
            <person name="Zhang Q."/>
            <person name="Andrade A.C."/>
            <person name="Argout X."/>
            <person name="Bertrand B."/>
            <person name="de Kochko A."/>
            <person name="Graziosi G."/>
            <person name="Henry R.J."/>
            <person name="Jayarama X."/>
            <person name="Ming R."/>
            <person name="Nagai C."/>
            <person name="Rounsley S."/>
            <person name="Sankoff D."/>
            <person name="Giuliano G."/>
            <person name="Albert V.A."/>
            <person name="Wincker P."/>
            <person name="Lashermes P."/>
        </authorList>
    </citation>
    <scope>NUCLEOTIDE SEQUENCE [LARGE SCALE GENOMIC DNA]</scope>
    <source>
        <strain evidence="2">cv. DH200-94</strain>
    </source>
</reference>
<dbReference type="Gramene" id="CDP01456">
    <property type="protein sequence ID" value="CDP01456"/>
    <property type="gene ID" value="GSCOC_T00036509001"/>
</dbReference>
<evidence type="ECO:0000313" key="2">
    <source>
        <dbReference type="Proteomes" id="UP000295252"/>
    </source>
</evidence>
<sequence>MHFTSVGSRHVCLSYFSRQSLLRGKFVRLVEEERPPSVAAGELVQLRALRQGHSFWFEDNGRYQFTIHTSK</sequence>